<sequence>MIVIPMAGLSRRFTEAGYQLPKYMLPLHGRSVFAHAVGSFAAYFDSHPFLFIARDVAGTGDFLAAEARALGIRDARVAMLDAPTAGQAETVELGLATAGVAGETPVTIFNIDTFRPGFTFPAGAWWAGSDGYLEVFRGAGANWSYVRPAPGEEPLAVETAEKRPISDLCCTGLYHFRRAGDFLDALAAERAAPSAPELYVAPIYNHLIRQGRRIHYEVVPSEAVVFCGVPAEYEALEAEPVGPG</sequence>
<name>A0ABS7A8V7_9PROT</name>
<dbReference type="EMBL" id="JAHYBZ010000004">
    <property type="protein sequence ID" value="MBW6398722.1"/>
    <property type="molecule type" value="Genomic_DNA"/>
</dbReference>
<proteinExistence type="predicted"/>
<accession>A0ABS7A8V7</accession>
<dbReference type="PIRSF" id="PIRSF028162">
    <property type="entry name" value="BcbE_prd"/>
    <property type="match status" value="1"/>
</dbReference>
<protein>
    <submittedName>
        <fullName evidence="1">Glycosyltransferase family 2 protein</fullName>
    </submittedName>
</protein>
<keyword evidence="2" id="KW-1185">Reference proteome</keyword>
<dbReference type="InterPro" id="IPR029044">
    <property type="entry name" value="Nucleotide-diphossugar_trans"/>
</dbReference>
<dbReference type="Proteomes" id="UP001196565">
    <property type="component" value="Unassembled WGS sequence"/>
</dbReference>
<dbReference type="InterPro" id="IPR016873">
    <property type="entry name" value="Caps_polysacc_synth_BcbE_prd"/>
</dbReference>
<evidence type="ECO:0000313" key="2">
    <source>
        <dbReference type="Proteomes" id="UP001196565"/>
    </source>
</evidence>
<reference evidence="1 2" key="1">
    <citation type="submission" date="2021-07" db="EMBL/GenBank/DDBJ databases">
        <authorList>
            <person name="So Y."/>
        </authorList>
    </citation>
    <scope>NUCLEOTIDE SEQUENCE [LARGE SCALE GENOMIC DNA]</scope>
    <source>
        <strain evidence="1 2">HJA6</strain>
    </source>
</reference>
<gene>
    <name evidence="1" type="ORF">KPL78_12735</name>
</gene>
<dbReference type="RefSeq" id="WP_219763333.1">
    <property type="nucleotide sequence ID" value="NZ_JAHYBZ010000004.1"/>
</dbReference>
<organism evidence="1 2">
    <name type="scientific">Roseomonas alba</name>
    <dbReference type="NCBI Taxonomy" id="2846776"/>
    <lineage>
        <taxon>Bacteria</taxon>
        <taxon>Pseudomonadati</taxon>
        <taxon>Pseudomonadota</taxon>
        <taxon>Alphaproteobacteria</taxon>
        <taxon>Acetobacterales</taxon>
        <taxon>Roseomonadaceae</taxon>
        <taxon>Roseomonas</taxon>
    </lineage>
</organism>
<dbReference type="SUPFAM" id="SSF53448">
    <property type="entry name" value="Nucleotide-diphospho-sugar transferases"/>
    <property type="match status" value="1"/>
</dbReference>
<comment type="caution">
    <text evidence="1">The sequence shown here is derived from an EMBL/GenBank/DDBJ whole genome shotgun (WGS) entry which is preliminary data.</text>
</comment>
<dbReference type="CDD" id="cd04183">
    <property type="entry name" value="GT2_BcE_like"/>
    <property type="match status" value="1"/>
</dbReference>
<evidence type="ECO:0000313" key="1">
    <source>
        <dbReference type="EMBL" id="MBW6398722.1"/>
    </source>
</evidence>
<dbReference type="Gene3D" id="3.90.550.10">
    <property type="entry name" value="Spore Coat Polysaccharide Biosynthesis Protein SpsA, Chain A"/>
    <property type="match status" value="1"/>
</dbReference>